<dbReference type="PANTHER" id="PTHR13812:SF19">
    <property type="entry name" value="KETIMINE REDUCTASE MU-CRYSTALLIN"/>
    <property type="match status" value="1"/>
</dbReference>
<dbReference type="EMBL" id="JBHUMM010000014">
    <property type="protein sequence ID" value="MFD2671632.1"/>
    <property type="molecule type" value="Genomic_DNA"/>
</dbReference>
<evidence type="ECO:0000313" key="2">
    <source>
        <dbReference type="Proteomes" id="UP001597497"/>
    </source>
</evidence>
<gene>
    <name evidence="1" type="ORF">ACFSUC_08445</name>
</gene>
<dbReference type="InterPro" id="IPR003462">
    <property type="entry name" value="ODC_Mu_crystall"/>
</dbReference>
<dbReference type="Gene3D" id="3.40.50.720">
    <property type="entry name" value="NAD(P)-binding Rossmann-like Domain"/>
    <property type="match status" value="1"/>
</dbReference>
<organism evidence="1 2">
    <name type="scientific">Marinicrinis sediminis</name>
    <dbReference type="NCBI Taxonomy" id="1652465"/>
    <lineage>
        <taxon>Bacteria</taxon>
        <taxon>Bacillati</taxon>
        <taxon>Bacillota</taxon>
        <taxon>Bacilli</taxon>
        <taxon>Bacillales</taxon>
        <taxon>Paenibacillaceae</taxon>
    </lineage>
</organism>
<dbReference type="RefSeq" id="WP_379929107.1">
    <property type="nucleotide sequence ID" value="NZ_JBHUMM010000014.1"/>
</dbReference>
<dbReference type="InterPro" id="IPR023401">
    <property type="entry name" value="ODC_N"/>
</dbReference>
<dbReference type="Gene3D" id="3.30.1780.10">
    <property type="entry name" value="ornithine cyclodeaminase, domain 1"/>
    <property type="match status" value="1"/>
</dbReference>
<dbReference type="Proteomes" id="UP001597497">
    <property type="component" value="Unassembled WGS sequence"/>
</dbReference>
<dbReference type="SUPFAM" id="SSF51735">
    <property type="entry name" value="NAD(P)-binding Rossmann-fold domains"/>
    <property type="match status" value="1"/>
</dbReference>
<protein>
    <submittedName>
        <fullName evidence="1">2,3-diaminopropionate biosynthesis protein SbnB</fullName>
    </submittedName>
</protein>
<name>A0ABW5R9J1_9BACL</name>
<comment type="caution">
    <text evidence="1">The sequence shown here is derived from an EMBL/GenBank/DDBJ whole genome shotgun (WGS) entry which is preliminary data.</text>
</comment>
<evidence type="ECO:0000313" key="1">
    <source>
        <dbReference type="EMBL" id="MFD2671632.1"/>
    </source>
</evidence>
<dbReference type="PANTHER" id="PTHR13812">
    <property type="entry name" value="KETIMINE REDUCTASE MU-CRYSTALLIN"/>
    <property type="match status" value="1"/>
</dbReference>
<sequence length="321" mass="35684">MLYLNEADIRALPYQWSTLIAEMERAVRVMEAGDYAQPIKPYLRYGDPANRMIAMPAYLGGSFAAAGLKWIASFPSNRNEGLPRAHSVTLLNDHRTGRPVAMLNATLPSMLRTAAVSGLLLTHYVQSRRWSTMKVGILGFGPIGRQHVDMCNSQFGSMISSYTIYDPSGVDLSGIAEPARSRAQVADSWEEVVMQSDVLITCTVSDKRYISSLPRPGSLLLHVSLRDYVPEAIAQVKQMIVDDWEEVCREQTDIERLHLGYGLMPEQVFTLQDVVCRHVLDQMDPEESVLFSPMGMGIFDVAIASRLLLLAREHQAGTALP</sequence>
<proteinExistence type="predicted"/>
<dbReference type="InterPro" id="IPR036291">
    <property type="entry name" value="NAD(P)-bd_dom_sf"/>
</dbReference>
<dbReference type="Pfam" id="PF02423">
    <property type="entry name" value="OCD_Mu_crystall"/>
    <property type="match status" value="1"/>
</dbReference>
<accession>A0ABW5R9J1</accession>
<keyword evidence="2" id="KW-1185">Reference proteome</keyword>
<dbReference type="PIRSF" id="PIRSF001439">
    <property type="entry name" value="CryM"/>
    <property type="match status" value="1"/>
</dbReference>
<reference evidence="2" key="1">
    <citation type="journal article" date="2019" name="Int. J. Syst. Evol. Microbiol.">
        <title>The Global Catalogue of Microorganisms (GCM) 10K type strain sequencing project: providing services to taxonomists for standard genome sequencing and annotation.</title>
        <authorList>
            <consortium name="The Broad Institute Genomics Platform"/>
            <consortium name="The Broad Institute Genome Sequencing Center for Infectious Disease"/>
            <person name="Wu L."/>
            <person name="Ma J."/>
        </authorList>
    </citation>
    <scope>NUCLEOTIDE SEQUENCE [LARGE SCALE GENOMIC DNA]</scope>
    <source>
        <strain evidence="2">KCTC 33676</strain>
    </source>
</reference>